<dbReference type="InterPro" id="IPR009695">
    <property type="entry name" value="Diacylglyc_glucosyltr_N"/>
</dbReference>
<comment type="subcellular location">
    <subcellularLocation>
        <location evidence="1">Membrane</location>
    </subcellularLocation>
</comment>
<dbReference type="InterPro" id="IPR050519">
    <property type="entry name" value="Glycosyltransf_28_UgtP"/>
</dbReference>
<dbReference type="InterPro" id="IPR007235">
    <property type="entry name" value="Glyco_trans_28_C"/>
</dbReference>
<dbReference type="Pfam" id="PF04101">
    <property type="entry name" value="Glyco_tran_28_C"/>
    <property type="match status" value="1"/>
</dbReference>
<keyword evidence="4" id="KW-0808">Transferase</keyword>
<dbReference type="RefSeq" id="WP_002682519.1">
    <property type="nucleotide sequence ID" value="NZ_CM001795.1"/>
</dbReference>
<dbReference type="GO" id="GO:0009247">
    <property type="term" value="P:glycolipid biosynthetic process"/>
    <property type="evidence" value="ECO:0007669"/>
    <property type="project" value="InterPro"/>
</dbReference>
<feature type="domain" description="Glycosyl transferase family 28 C-terminal" evidence="5">
    <location>
        <begin position="213"/>
        <end position="371"/>
    </location>
</feature>
<evidence type="ECO:0000256" key="3">
    <source>
        <dbReference type="ARBA" id="ARBA00022676"/>
    </source>
</evidence>
<gene>
    <name evidence="7" type="ORF">HMPREF9726_00039</name>
</gene>
<evidence type="ECO:0000256" key="1">
    <source>
        <dbReference type="ARBA" id="ARBA00004370"/>
    </source>
</evidence>
<proteinExistence type="inferred from homology"/>
<name>A0A0E2E8S6_TREDN</name>
<dbReference type="SUPFAM" id="SSF53756">
    <property type="entry name" value="UDP-Glycosyltransferase/glycogen phosphorylase"/>
    <property type="match status" value="1"/>
</dbReference>
<evidence type="ECO:0000313" key="7">
    <source>
        <dbReference type="EMBL" id="EMB35847.1"/>
    </source>
</evidence>
<organism evidence="7">
    <name type="scientific">Treponema denticola H-22</name>
    <dbReference type="NCBI Taxonomy" id="999432"/>
    <lineage>
        <taxon>Bacteria</taxon>
        <taxon>Pseudomonadati</taxon>
        <taxon>Spirochaetota</taxon>
        <taxon>Spirochaetia</taxon>
        <taxon>Spirochaetales</taxon>
        <taxon>Treponemataceae</taxon>
        <taxon>Treponema</taxon>
    </lineage>
</organism>
<comment type="similarity">
    <text evidence="2">Belongs to the glycosyltransferase 28 family.</text>
</comment>
<dbReference type="Gene3D" id="3.40.50.2000">
    <property type="entry name" value="Glycogen Phosphorylase B"/>
    <property type="match status" value="1"/>
</dbReference>
<evidence type="ECO:0000256" key="2">
    <source>
        <dbReference type="ARBA" id="ARBA00006962"/>
    </source>
</evidence>
<keyword evidence="3" id="KW-0328">Glycosyltransferase</keyword>
<evidence type="ECO:0000259" key="5">
    <source>
        <dbReference type="Pfam" id="PF04101"/>
    </source>
</evidence>
<dbReference type="EMBL" id="AGDV01000001">
    <property type="protein sequence ID" value="EMB35847.1"/>
    <property type="molecule type" value="Genomic_DNA"/>
</dbReference>
<dbReference type="PANTHER" id="PTHR43025">
    <property type="entry name" value="MONOGALACTOSYLDIACYLGLYCEROL SYNTHASE"/>
    <property type="match status" value="1"/>
</dbReference>
<dbReference type="PATRIC" id="fig|999432.5.peg.39"/>
<evidence type="ECO:0008006" key="8">
    <source>
        <dbReference type="Google" id="ProtNLM"/>
    </source>
</evidence>
<dbReference type="PANTHER" id="PTHR43025:SF3">
    <property type="entry name" value="MONOGALACTOSYLDIACYLGLYCEROL SYNTHASE 1, CHLOROPLASTIC"/>
    <property type="match status" value="1"/>
</dbReference>
<dbReference type="Proteomes" id="UP000011705">
    <property type="component" value="Chromosome"/>
</dbReference>
<dbReference type="GO" id="GO:0016020">
    <property type="term" value="C:membrane"/>
    <property type="evidence" value="ECO:0007669"/>
    <property type="project" value="UniProtKB-SubCell"/>
</dbReference>
<sequence length="380" mass="43181">MKQRIGFIYLKTGAGHLSGAKALSNKLMDLYPDNIECFLRDGFEKGVPVFKLFFEKGYLGTTNYFESGYVAFYQLTGLEPVMRRAKKIVAPYTVGKLVDFLRSNKITKVVCLHQILITICRDAINRINKNIPLISIVMDPFTAHPIWFFEKNTELVVFSQKIRKEATEKYGLDPRRIHQFPLMLSEQFDQPYSQEQIIAVKKRLGIPQNKKIVLIAGGGEGLKQATPIVLSFIKKSTDAFLIVVCGKNRPLKHSLEYLIQFSNFKNIKIFGFVSFMPDLMNIADCIITKGGPATLMEALSIGKPVIISTYIRGQELGNMLYITQNKLGWYIPKPDDVVQKVSEILSDDKNFEEIQSRIKHMNIKNGLKDIASFIYNFGIS</sequence>
<evidence type="ECO:0000259" key="6">
    <source>
        <dbReference type="Pfam" id="PF06925"/>
    </source>
</evidence>
<accession>A0A0E2E8S6</accession>
<dbReference type="Pfam" id="PF06925">
    <property type="entry name" value="MGDG_synth"/>
    <property type="match status" value="1"/>
</dbReference>
<dbReference type="AlphaFoldDB" id="A0A0E2E8S6"/>
<dbReference type="HOGENOM" id="CLU_028367_0_1_12"/>
<dbReference type="GO" id="GO:0016758">
    <property type="term" value="F:hexosyltransferase activity"/>
    <property type="evidence" value="ECO:0007669"/>
    <property type="project" value="InterPro"/>
</dbReference>
<protein>
    <recommendedName>
        <fullName evidence="8">Glycosyl transferase family 28 C-terminal domain-containing protein</fullName>
    </recommendedName>
</protein>
<comment type="caution">
    <text evidence="7">The sequence shown here is derived from an EMBL/GenBank/DDBJ whole genome shotgun (WGS) entry which is preliminary data.</text>
</comment>
<evidence type="ECO:0000256" key="4">
    <source>
        <dbReference type="ARBA" id="ARBA00022679"/>
    </source>
</evidence>
<reference evidence="7" key="1">
    <citation type="submission" date="2012-01" db="EMBL/GenBank/DDBJ databases">
        <title>The Genome Sequence of Treponema denticola H-22.</title>
        <authorList>
            <consortium name="The Broad Institute Genome Sequencing Platform"/>
            <person name="Earl A."/>
            <person name="Ward D."/>
            <person name="Feldgarden M."/>
            <person name="Gevers D."/>
            <person name="Blanton J.M."/>
            <person name="Fenno C.J."/>
            <person name="Baranova O.V."/>
            <person name="Mathney J."/>
            <person name="Dewhirst F.E."/>
            <person name="Izard J."/>
            <person name="Young S.K."/>
            <person name="Zeng Q."/>
            <person name="Gargeya S."/>
            <person name="Fitzgerald M."/>
            <person name="Haas B."/>
            <person name="Abouelleil A."/>
            <person name="Alvarado L."/>
            <person name="Arachchi H.M."/>
            <person name="Berlin A."/>
            <person name="Chapman S.B."/>
            <person name="Gearin G."/>
            <person name="Goldberg J."/>
            <person name="Griggs A."/>
            <person name="Gujja S."/>
            <person name="Hansen M."/>
            <person name="Heiman D."/>
            <person name="Howarth C."/>
            <person name="Larimer J."/>
            <person name="Lui A."/>
            <person name="MacDonald P.J.P."/>
            <person name="McCowen C."/>
            <person name="Montmayeur A."/>
            <person name="Murphy C."/>
            <person name="Neiman D."/>
            <person name="Pearson M."/>
            <person name="Priest M."/>
            <person name="Roberts A."/>
            <person name="Saif S."/>
            <person name="Shea T."/>
            <person name="Sisk P."/>
            <person name="Stolte C."/>
            <person name="Sykes S."/>
            <person name="Wortman J."/>
            <person name="Nusbaum C."/>
            <person name="Birren B."/>
        </authorList>
    </citation>
    <scope>NUCLEOTIDE SEQUENCE [LARGE SCALE GENOMIC DNA]</scope>
    <source>
        <strain evidence="7">H-22</strain>
    </source>
</reference>
<feature type="domain" description="Diacylglycerol glucosyltransferase N-terminal" evidence="6">
    <location>
        <begin position="16"/>
        <end position="180"/>
    </location>
</feature>